<dbReference type="InterPro" id="IPR051918">
    <property type="entry name" value="STPP_CPPED1"/>
</dbReference>
<sequence length="438" mass="48631">MSEETDIAPVIVTFREIEKALSSDEAVGNLNEVAESDTETNPLEKTAIMAAMGNILRQLESAELDAGARVLTTAHDDRASRMQSLIASGEAANLSFDPLPAGGLEAKFDTGDWGGWASVAWQKLKQGRKHPMLRPTSATPEPLPKAARIAVIGDWGTGLYGAPRIASSIANDPDDVAMVLHLGDVYYSGTKKEMEQRLLNRWPSRPGTVNRAINSNHEMYSGGDAYFGMLLPQFGQQGSYFATQNDHWTLIGLDLAYKDHDIDDQQVAWLKQVLVQAGDRKVILFSHHQLYSHWESQGRKLWQHTEFGKILRSKRIFAWYWGHEHRCSIFDKPDREFGILARCVGHGGMPQPRAATRHLPRATNPDFANAEWRHSPASSIAGNLLSDVTVLDGPNPYITGEEDKFAPHGYAMLELDGRHLTEKVLDPEGKVIYQKTLA</sequence>
<dbReference type="Pfam" id="PF00149">
    <property type="entry name" value="Metallophos"/>
    <property type="match status" value="1"/>
</dbReference>
<dbReference type="InterPro" id="IPR004843">
    <property type="entry name" value="Calcineurin-like_PHP"/>
</dbReference>
<evidence type="ECO:0000259" key="1">
    <source>
        <dbReference type="Pfam" id="PF00149"/>
    </source>
</evidence>
<dbReference type="SUPFAM" id="SSF56300">
    <property type="entry name" value="Metallo-dependent phosphatases"/>
    <property type="match status" value="1"/>
</dbReference>
<name>A0A1X7BVD7_9RHOB</name>
<dbReference type="PANTHER" id="PTHR43143">
    <property type="entry name" value="METALLOPHOSPHOESTERASE, CALCINEURIN SUPERFAMILY"/>
    <property type="match status" value="1"/>
</dbReference>
<evidence type="ECO:0000313" key="2">
    <source>
        <dbReference type="EMBL" id="SMC13450.1"/>
    </source>
</evidence>
<reference evidence="2 3" key="1">
    <citation type="submission" date="2017-03" db="EMBL/GenBank/DDBJ databases">
        <authorList>
            <person name="Afonso C.L."/>
            <person name="Miller P.J."/>
            <person name="Scott M.A."/>
            <person name="Spackman E."/>
            <person name="Goraichik I."/>
            <person name="Dimitrov K.M."/>
            <person name="Suarez D.L."/>
            <person name="Swayne D.E."/>
        </authorList>
    </citation>
    <scope>NUCLEOTIDE SEQUENCE [LARGE SCALE GENOMIC DNA]</scope>
    <source>
        <strain evidence="2 3">CECT 7745</strain>
    </source>
</reference>
<dbReference type="InterPro" id="IPR029052">
    <property type="entry name" value="Metallo-depent_PP-like"/>
</dbReference>
<gene>
    <name evidence="2" type="ORF">ROA7745_03298</name>
</gene>
<dbReference type="Proteomes" id="UP000193224">
    <property type="component" value="Unassembled WGS sequence"/>
</dbReference>
<organism evidence="2 3">
    <name type="scientific">Roseovarius aestuarii</name>
    <dbReference type="NCBI Taxonomy" id="475083"/>
    <lineage>
        <taxon>Bacteria</taxon>
        <taxon>Pseudomonadati</taxon>
        <taxon>Pseudomonadota</taxon>
        <taxon>Alphaproteobacteria</taxon>
        <taxon>Rhodobacterales</taxon>
        <taxon>Roseobacteraceae</taxon>
        <taxon>Roseovarius</taxon>
    </lineage>
</organism>
<protein>
    <submittedName>
        <fullName evidence="2">Calcineurin-like phosphoesterase</fullName>
    </submittedName>
</protein>
<keyword evidence="3" id="KW-1185">Reference proteome</keyword>
<accession>A0A1X7BVD7</accession>
<proteinExistence type="predicted"/>
<dbReference type="EMBL" id="FWXB01000014">
    <property type="protein sequence ID" value="SMC13450.1"/>
    <property type="molecule type" value="Genomic_DNA"/>
</dbReference>
<dbReference type="PANTHER" id="PTHR43143:SF1">
    <property type="entry name" value="SERINE_THREONINE-PROTEIN PHOSPHATASE CPPED1"/>
    <property type="match status" value="1"/>
</dbReference>
<evidence type="ECO:0000313" key="3">
    <source>
        <dbReference type="Proteomes" id="UP000193224"/>
    </source>
</evidence>
<dbReference type="RefSeq" id="WP_176237725.1">
    <property type="nucleotide sequence ID" value="NZ_FWXB01000014.1"/>
</dbReference>
<dbReference type="AlphaFoldDB" id="A0A1X7BVD7"/>
<feature type="domain" description="Calcineurin-like phosphoesterase" evidence="1">
    <location>
        <begin position="148"/>
        <end position="327"/>
    </location>
</feature>
<dbReference type="Gene3D" id="3.60.21.10">
    <property type="match status" value="1"/>
</dbReference>
<dbReference type="GO" id="GO:0016787">
    <property type="term" value="F:hydrolase activity"/>
    <property type="evidence" value="ECO:0007669"/>
    <property type="project" value="InterPro"/>
</dbReference>